<keyword evidence="3" id="KW-1185">Reference proteome</keyword>
<organism evidence="2 3">
    <name type="scientific">Rufibacter quisquiliarum</name>
    <dbReference type="NCBI Taxonomy" id="1549639"/>
    <lineage>
        <taxon>Bacteria</taxon>
        <taxon>Pseudomonadati</taxon>
        <taxon>Bacteroidota</taxon>
        <taxon>Cytophagia</taxon>
        <taxon>Cytophagales</taxon>
        <taxon>Hymenobacteraceae</taxon>
        <taxon>Rufibacter</taxon>
    </lineage>
</organism>
<proteinExistence type="predicted"/>
<feature type="signal peptide" evidence="1">
    <location>
        <begin position="1"/>
        <end position="22"/>
    </location>
</feature>
<dbReference type="Pfam" id="PF14356">
    <property type="entry name" value="DUF4403"/>
    <property type="match status" value="1"/>
</dbReference>
<keyword evidence="1" id="KW-0732">Signal</keyword>
<accession>A0A839GN64</accession>
<gene>
    <name evidence="2" type="ORF">FHS90_004098</name>
</gene>
<evidence type="ECO:0008006" key="4">
    <source>
        <dbReference type="Google" id="ProtNLM"/>
    </source>
</evidence>
<dbReference type="EMBL" id="JACJIQ010000021">
    <property type="protein sequence ID" value="MBA9079363.1"/>
    <property type="molecule type" value="Genomic_DNA"/>
</dbReference>
<dbReference type="InterPro" id="IPR025515">
    <property type="entry name" value="DUF4403"/>
</dbReference>
<name>A0A839GN64_9BACT</name>
<dbReference type="AlphaFoldDB" id="A0A839GN64"/>
<evidence type="ECO:0000313" key="2">
    <source>
        <dbReference type="EMBL" id="MBA9079363.1"/>
    </source>
</evidence>
<dbReference type="RefSeq" id="WP_182514274.1">
    <property type="nucleotide sequence ID" value="NZ_JACJIQ010000021.1"/>
</dbReference>
<reference evidence="2 3" key="1">
    <citation type="submission" date="2020-08" db="EMBL/GenBank/DDBJ databases">
        <title>Genomic Encyclopedia of Type Strains, Phase IV (KMG-IV): sequencing the most valuable type-strain genomes for metagenomic binning, comparative biology and taxonomic classification.</title>
        <authorList>
            <person name="Goeker M."/>
        </authorList>
    </citation>
    <scope>NUCLEOTIDE SEQUENCE [LARGE SCALE GENOMIC DNA]</scope>
    <source>
        <strain evidence="2 3">DSM 29854</strain>
    </source>
</reference>
<feature type="chain" id="PRO_5032804513" description="DUF4403 family protein" evidence="1">
    <location>
        <begin position="23"/>
        <end position="480"/>
    </location>
</feature>
<comment type="caution">
    <text evidence="2">The sequence shown here is derived from an EMBL/GenBank/DDBJ whole genome shotgun (WGS) entry which is preliminary data.</text>
</comment>
<evidence type="ECO:0000313" key="3">
    <source>
        <dbReference type="Proteomes" id="UP000563094"/>
    </source>
</evidence>
<evidence type="ECO:0000256" key="1">
    <source>
        <dbReference type="SAM" id="SignalP"/>
    </source>
</evidence>
<sequence length="480" mass="53763">MRHRLLSSVVFWVGLVSLLLPAACQKSTSLSTTAPSAAVAQHPLPERRLSTINVPITIPVTLLEQVLNEQLTGVLYQDDNLEDDDLAVKVTKAAPIRLKAEFSKLYVEVPLRVKAKGRWQWNACELCKKLQKTEETEFDLVVKTESRLQVLPNYQLKSYTSGDFAWGERKPTLSLGPLTINLAKFIEPQLKAQLNPMLQQLDKELQQRVNLKAYLAEAWQQVQQPFSVHDGYKAWLTVEPKAVRITPLALQNNQMSLQIGIDALLAVSMGQKPALAALVPLPAFTPARTLPQEAQIQVATDLSYPYLTDMLQKELRNQTFSFEGGKHQFTVHDLVVSGSGRQLLLALDASGMAKTGFLTKKFQGKIYLQGTPYYDAATQSLKVKDLEYEVKTRDQLVNTANWLLQNKLKTQLEQQMAVPVKDQLTAMRQSLKTGLAENRLHERVLLRGTVLSFEPDTLFLTPSGVRTLFVSSGKMALFVQ</sequence>
<dbReference type="Proteomes" id="UP000563094">
    <property type="component" value="Unassembled WGS sequence"/>
</dbReference>
<protein>
    <recommendedName>
        <fullName evidence="4">DUF4403 family protein</fullName>
    </recommendedName>
</protein>